<dbReference type="AlphaFoldDB" id="A0A6N3B0C3"/>
<gene>
    <name evidence="4" type="ORF">IBLFYP30_01413</name>
</gene>
<dbReference type="PROSITE" id="PS51781">
    <property type="entry name" value="SH3B"/>
    <property type="match status" value="3"/>
</dbReference>
<accession>A0A6N3B0C3</accession>
<evidence type="ECO:0000256" key="2">
    <source>
        <dbReference type="SAM" id="SignalP"/>
    </source>
</evidence>
<dbReference type="PANTHER" id="PTHR34408:SF1">
    <property type="entry name" value="GLYCOSYL HYDROLASE FAMILY 19 DOMAIN-CONTAINING PROTEIN HI_1415"/>
    <property type="match status" value="1"/>
</dbReference>
<dbReference type="Gene3D" id="2.30.30.40">
    <property type="entry name" value="SH3 Domains"/>
    <property type="match status" value="3"/>
</dbReference>
<evidence type="ECO:0000259" key="3">
    <source>
        <dbReference type="PROSITE" id="PS51781"/>
    </source>
</evidence>
<feature type="chain" id="PRO_5027122215" evidence="2">
    <location>
        <begin position="25"/>
        <end position="614"/>
    </location>
</feature>
<keyword evidence="2" id="KW-0732">Signal</keyword>
<dbReference type="Gene3D" id="2.60.120.380">
    <property type="match status" value="2"/>
</dbReference>
<dbReference type="InterPro" id="IPR003646">
    <property type="entry name" value="SH3-like_bac-type"/>
</dbReference>
<feature type="domain" description="SH3b" evidence="3">
    <location>
        <begin position="469"/>
        <end position="534"/>
    </location>
</feature>
<proteinExistence type="predicted"/>
<dbReference type="PANTHER" id="PTHR34408">
    <property type="entry name" value="FAMILY PROTEIN, PUTATIVE-RELATED"/>
    <property type="match status" value="1"/>
</dbReference>
<feature type="domain" description="SH3b" evidence="3">
    <location>
        <begin position="386"/>
        <end position="453"/>
    </location>
</feature>
<dbReference type="RefSeq" id="WP_156530746.1">
    <property type="nucleotide sequence ID" value="NZ_CACRUE010000022.1"/>
</dbReference>
<protein>
    <submittedName>
        <fullName evidence="4">SH3 domain-containing protein</fullName>
    </submittedName>
</protein>
<evidence type="ECO:0000313" key="4">
    <source>
        <dbReference type="EMBL" id="VYT95316.1"/>
    </source>
</evidence>
<dbReference type="InterPro" id="IPR052354">
    <property type="entry name" value="Cell_Wall_Dynamics_Protein"/>
</dbReference>
<evidence type="ECO:0000256" key="1">
    <source>
        <dbReference type="SAM" id="MobiDB-lite"/>
    </source>
</evidence>
<feature type="region of interest" description="Disordered" evidence="1">
    <location>
        <begin position="540"/>
        <end position="559"/>
    </location>
</feature>
<feature type="domain" description="SH3b" evidence="3">
    <location>
        <begin position="548"/>
        <end position="614"/>
    </location>
</feature>
<feature type="signal peptide" evidence="2">
    <location>
        <begin position="1"/>
        <end position="24"/>
    </location>
</feature>
<reference evidence="4" key="1">
    <citation type="submission" date="2019-11" db="EMBL/GenBank/DDBJ databases">
        <authorList>
            <person name="Feng L."/>
        </authorList>
    </citation>
    <scope>NUCLEOTIDE SEQUENCE</scope>
    <source>
        <strain evidence="4">IbartlettiiLFYP30</strain>
    </source>
</reference>
<name>A0A6N3B0C3_9FIRM</name>
<dbReference type="Pfam" id="PF08239">
    <property type="entry name" value="SH3_3"/>
    <property type="match status" value="3"/>
</dbReference>
<dbReference type="SMART" id="SM00287">
    <property type="entry name" value="SH3b"/>
    <property type="match status" value="3"/>
</dbReference>
<organism evidence="4">
    <name type="scientific">Intestinibacter bartlettii</name>
    <dbReference type="NCBI Taxonomy" id="261299"/>
    <lineage>
        <taxon>Bacteria</taxon>
        <taxon>Bacillati</taxon>
        <taxon>Bacillota</taxon>
        <taxon>Clostridia</taxon>
        <taxon>Peptostreptococcales</taxon>
        <taxon>Peptostreptococcaceae</taxon>
        <taxon>Intestinibacter</taxon>
    </lineage>
</organism>
<feature type="compositionally biased region" description="Low complexity" evidence="1">
    <location>
        <begin position="540"/>
        <end position="550"/>
    </location>
</feature>
<dbReference type="SUPFAM" id="SSF89260">
    <property type="entry name" value="Collagen-binding domain"/>
    <property type="match status" value="2"/>
</dbReference>
<dbReference type="EMBL" id="CACRUE010000022">
    <property type="protein sequence ID" value="VYT95316.1"/>
    <property type="molecule type" value="Genomic_DNA"/>
</dbReference>
<sequence>MKKKLMAAFLSLTMLVSSVGTSFAAERTSIQAKAGNSISTATPISVGGSYSGSITDYNKSDFYKITLTSSGRLNVKLTSYMKWVYFYIYDQNGRQIYDDNLKWDSASEQGLLDVTYDLTSGTYYVGIVKDGSYAGNYKLGTSFISANQSFEEGIWGSNNSLTNANKIELNKTYNGQIAYNDEKDFYKFTLNKSEKINLKLISYMRWVYCYIYDINGEVVYENNLRFNDSSGQGLINEDINLAAGEYYIGIVRDTGYTGNYNFKITSKLSQTIASTLNIANANYPTTLTQGQSFKLTGTISSNYKLTSVTVRVLDSYGNAVSAASKTVSPNAYSYSNIDSGIKFGSLSAGNYRYQIIAKDASGTQKILLDKAFTVQAVSNSVTPGNPGTAVKTGKTTSSLNVRKGPSTSYASLGKLAQGATVQIVGTDSATGWYKIKYGTGYGYVSNKYVTITGTSGGNNNTVTPGNPGTTVKTGKTTSSLNVRKGPSTSYASLGKLAQGATVQIVGTDSATGWYKIKYGTGYGYISNKYVTITGTSGGNNNTVTPGNPGTAVKTGKTTSSLNVRKGPSTSYASLGKLAQGATVQIVGTDSATGWYKIKYGTGYGYVSNKYVKLS</sequence>